<reference evidence="1" key="1">
    <citation type="submission" date="2020-05" db="EMBL/GenBank/DDBJ databases">
        <title>Large-scale comparative analyses of tick genomes elucidate their genetic diversity and vector capacities.</title>
        <authorList>
            <person name="Jia N."/>
            <person name="Wang J."/>
            <person name="Shi W."/>
            <person name="Du L."/>
            <person name="Sun Y."/>
            <person name="Zhan W."/>
            <person name="Jiang J."/>
            <person name="Wang Q."/>
            <person name="Zhang B."/>
            <person name="Ji P."/>
            <person name="Sakyi L.B."/>
            <person name="Cui X."/>
            <person name="Yuan T."/>
            <person name="Jiang B."/>
            <person name="Yang W."/>
            <person name="Lam T.T.-Y."/>
            <person name="Chang Q."/>
            <person name="Ding S."/>
            <person name="Wang X."/>
            <person name="Zhu J."/>
            <person name="Ruan X."/>
            <person name="Zhao L."/>
            <person name="Wei J."/>
            <person name="Que T."/>
            <person name="Du C."/>
            <person name="Cheng J."/>
            <person name="Dai P."/>
            <person name="Han X."/>
            <person name="Huang E."/>
            <person name="Gao Y."/>
            <person name="Liu J."/>
            <person name="Shao H."/>
            <person name="Ye R."/>
            <person name="Li L."/>
            <person name="Wei W."/>
            <person name="Wang X."/>
            <person name="Wang C."/>
            <person name="Yang T."/>
            <person name="Huo Q."/>
            <person name="Li W."/>
            <person name="Guo W."/>
            <person name="Chen H."/>
            <person name="Zhou L."/>
            <person name="Ni X."/>
            <person name="Tian J."/>
            <person name="Zhou Y."/>
            <person name="Sheng Y."/>
            <person name="Liu T."/>
            <person name="Pan Y."/>
            <person name="Xia L."/>
            <person name="Li J."/>
            <person name="Zhao F."/>
            <person name="Cao W."/>
        </authorList>
    </citation>
    <scope>NUCLEOTIDE SEQUENCE</scope>
    <source>
        <strain evidence="1">Dsil-2018</strain>
    </source>
</reference>
<name>A0ACB8CNP9_DERSI</name>
<evidence type="ECO:0000313" key="2">
    <source>
        <dbReference type="Proteomes" id="UP000821865"/>
    </source>
</evidence>
<keyword evidence="2" id="KW-1185">Reference proteome</keyword>
<evidence type="ECO:0000313" key="1">
    <source>
        <dbReference type="EMBL" id="KAH7946472.1"/>
    </source>
</evidence>
<proteinExistence type="predicted"/>
<dbReference type="EMBL" id="CM023475">
    <property type="protein sequence ID" value="KAH7946472.1"/>
    <property type="molecule type" value="Genomic_DNA"/>
</dbReference>
<organism evidence="1 2">
    <name type="scientific">Dermacentor silvarum</name>
    <name type="common">Tick</name>
    <dbReference type="NCBI Taxonomy" id="543639"/>
    <lineage>
        <taxon>Eukaryota</taxon>
        <taxon>Metazoa</taxon>
        <taxon>Ecdysozoa</taxon>
        <taxon>Arthropoda</taxon>
        <taxon>Chelicerata</taxon>
        <taxon>Arachnida</taxon>
        <taxon>Acari</taxon>
        <taxon>Parasitiformes</taxon>
        <taxon>Ixodida</taxon>
        <taxon>Ixodoidea</taxon>
        <taxon>Ixodidae</taxon>
        <taxon>Rhipicephalinae</taxon>
        <taxon>Dermacentor</taxon>
    </lineage>
</organism>
<dbReference type="Proteomes" id="UP000821865">
    <property type="component" value="Chromosome 6"/>
</dbReference>
<sequence length="123" mass="13861">MGADVPSRTARQRRHCLREHLKEVITGAVARGVKGTRKKLRSPAFEAVEEVLFKWFLEARAANLPVSGALLQRKARAFGRYEDGEDGLEIVAAAEKAILHLRKMQQRSITHFFAPSILERLRG</sequence>
<gene>
    <name evidence="1" type="ORF">HPB49_025537</name>
</gene>
<protein>
    <submittedName>
        <fullName evidence="1">Uncharacterized protein</fullName>
    </submittedName>
</protein>
<accession>A0ACB8CNP9</accession>
<comment type="caution">
    <text evidence="1">The sequence shown here is derived from an EMBL/GenBank/DDBJ whole genome shotgun (WGS) entry which is preliminary data.</text>
</comment>